<dbReference type="InterPro" id="IPR000531">
    <property type="entry name" value="Beta-barrel_TonB"/>
</dbReference>
<dbReference type="InterPro" id="IPR008969">
    <property type="entry name" value="CarboxyPept-like_regulatory"/>
</dbReference>
<dbReference type="GO" id="GO:0015344">
    <property type="term" value="F:siderophore uptake transmembrane transporter activity"/>
    <property type="evidence" value="ECO:0007669"/>
    <property type="project" value="TreeGrafter"/>
</dbReference>
<keyword evidence="6 11" id="KW-0798">TonB box</keyword>
<keyword evidence="5 12" id="KW-0732">Signal</keyword>
<keyword evidence="9 10" id="KW-0998">Cell outer membrane</keyword>
<dbReference type="AlphaFoldDB" id="A0A4Q7PHV0"/>
<dbReference type="PANTHER" id="PTHR30069:SF29">
    <property type="entry name" value="HEMOGLOBIN AND HEMOGLOBIN-HAPTOGLOBIN-BINDING PROTEIN 1-RELATED"/>
    <property type="match status" value="1"/>
</dbReference>
<evidence type="ECO:0000313" key="16">
    <source>
        <dbReference type="Proteomes" id="UP000292262"/>
    </source>
</evidence>
<dbReference type="SUPFAM" id="SSF56935">
    <property type="entry name" value="Porins"/>
    <property type="match status" value="1"/>
</dbReference>
<evidence type="ECO:0000256" key="5">
    <source>
        <dbReference type="ARBA" id="ARBA00022729"/>
    </source>
</evidence>
<dbReference type="GO" id="GO:0044718">
    <property type="term" value="P:siderophore transmembrane transport"/>
    <property type="evidence" value="ECO:0007669"/>
    <property type="project" value="TreeGrafter"/>
</dbReference>
<feature type="chain" id="PRO_5020208711" evidence="12">
    <location>
        <begin position="19"/>
        <end position="896"/>
    </location>
</feature>
<dbReference type="InterPro" id="IPR012910">
    <property type="entry name" value="Plug_dom"/>
</dbReference>
<dbReference type="EMBL" id="SGXE01000001">
    <property type="protein sequence ID" value="RZS99380.1"/>
    <property type="molecule type" value="Genomic_DNA"/>
</dbReference>
<comment type="similarity">
    <text evidence="10 11">Belongs to the TonB-dependent receptor family.</text>
</comment>
<feature type="domain" description="TonB-dependent receptor plug" evidence="14">
    <location>
        <begin position="114"/>
        <end position="222"/>
    </location>
</feature>
<dbReference type="OrthoDB" id="1109208at2"/>
<keyword evidence="4 10" id="KW-0812">Transmembrane</keyword>
<dbReference type="PROSITE" id="PS52016">
    <property type="entry name" value="TONB_DEPENDENT_REC_3"/>
    <property type="match status" value="1"/>
</dbReference>
<sequence>MKIITTLLMLFISIISFAQTSLYGNITDEYGQPIPGVSVQLKGTDQRTISDFDGFFAITTNKEYPYTLEISSVGFEPVTEVVNSGTIEVNITLKEISFLDELVVAASRAPERIFESPVSIERYGINDVKAAPSADFYAGLENIKGVDVNTNSLTFQSINTRGFATFTNTRFVQLIDGMDNVSPSLNFALGNLIGVNELDVQNIELLPGASSALYGANAFNGILFMNTKNPFDHQGISTYFKTGITSQEAAGDNEFYDVGLRMAKAFGDKFAAKVNFAYLRGTDWYASNRDNVLNPGESRAEDPAYDGLNVYGDEVRTALPGIGFVSRTGYDEADLTDYEAESIKFDGSLHYRPFGDDFEIIYAAKVGKGQTMFQDSNRFSLKNFLLQQHKLEVRNDNFFIRSYITAEDAGDAYDTRFAGININRRWKSDQQWFGEYAFAFQQAFSQTGSEELAHSAARDFADTGRFEPGTAEFQNAFNSVTSDPDFETGARFISKTQFTHHDANYNFSHLLGDFADIQIGGSFREYNLISDGTIYTDFDGSIDYSEFGIYSQIQKKLIDDRLKLTGSVRYDKSELFDGNYSPRFSVGYTLGRNRNRNIRASIQTGFRNPTTQDLFIGLDIGEGAVVGSAEANLDRYTRVVNGTQISGRAAYENSYTANSVRAFLQTGGTDTSVLEIANPDIVKPEKVTAIELGYRADFGKLLLDVSGYYNMYQDFIATVDVASPLSGDVGTTEAENSLRAGNFAGFQTITNSTADINSYGAVFGISARVFGNYELNTSYTFAEQDFDQSQDPGFRTSFNTPRHKFKAMFGNENLLRNFGFNTAVRWSTDYIWESAFAVGEVPSFTVFDAQINYRIPALKAKIKLGGTNLTGEEYFTALGTGNIGSQYYIGLYFNNL</sequence>
<evidence type="ECO:0000256" key="10">
    <source>
        <dbReference type="PROSITE-ProRule" id="PRU01360"/>
    </source>
</evidence>
<keyword evidence="3 10" id="KW-1134">Transmembrane beta strand</keyword>
<protein>
    <submittedName>
        <fullName evidence="15">Outer membrane receptor protein involved in Fe transport</fullName>
    </submittedName>
</protein>
<comment type="subcellular location">
    <subcellularLocation>
        <location evidence="1 10">Cell outer membrane</location>
        <topology evidence="1 10">Multi-pass membrane protein</topology>
    </subcellularLocation>
</comment>
<keyword evidence="8 15" id="KW-0675">Receptor</keyword>
<dbReference type="PANTHER" id="PTHR30069">
    <property type="entry name" value="TONB-DEPENDENT OUTER MEMBRANE RECEPTOR"/>
    <property type="match status" value="1"/>
</dbReference>
<dbReference type="GO" id="GO:0009279">
    <property type="term" value="C:cell outer membrane"/>
    <property type="evidence" value="ECO:0007669"/>
    <property type="project" value="UniProtKB-SubCell"/>
</dbReference>
<accession>A0A4Q7PHV0</accession>
<evidence type="ECO:0000256" key="2">
    <source>
        <dbReference type="ARBA" id="ARBA00022448"/>
    </source>
</evidence>
<dbReference type="SUPFAM" id="SSF49464">
    <property type="entry name" value="Carboxypeptidase regulatory domain-like"/>
    <property type="match status" value="1"/>
</dbReference>
<proteinExistence type="inferred from homology"/>
<dbReference type="InterPro" id="IPR037066">
    <property type="entry name" value="Plug_dom_sf"/>
</dbReference>
<dbReference type="Gene3D" id="2.40.170.20">
    <property type="entry name" value="TonB-dependent receptor, beta-barrel domain"/>
    <property type="match status" value="1"/>
</dbReference>
<name>A0A4Q7PHV0_9FLAO</name>
<dbReference type="Gene3D" id="2.60.40.1120">
    <property type="entry name" value="Carboxypeptidase-like, regulatory domain"/>
    <property type="match status" value="1"/>
</dbReference>
<evidence type="ECO:0000259" key="14">
    <source>
        <dbReference type="Pfam" id="PF07715"/>
    </source>
</evidence>
<dbReference type="InterPro" id="IPR039426">
    <property type="entry name" value="TonB-dep_rcpt-like"/>
</dbReference>
<dbReference type="Pfam" id="PF00593">
    <property type="entry name" value="TonB_dep_Rec_b-barrel"/>
    <property type="match status" value="1"/>
</dbReference>
<keyword evidence="16" id="KW-1185">Reference proteome</keyword>
<keyword evidence="2 10" id="KW-0813">Transport</keyword>
<evidence type="ECO:0000256" key="7">
    <source>
        <dbReference type="ARBA" id="ARBA00023136"/>
    </source>
</evidence>
<evidence type="ECO:0000256" key="11">
    <source>
        <dbReference type="RuleBase" id="RU003357"/>
    </source>
</evidence>
<feature type="signal peptide" evidence="12">
    <location>
        <begin position="1"/>
        <end position="18"/>
    </location>
</feature>
<evidence type="ECO:0000256" key="9">
    <source>
        <dbReference type="ARBA" id="ARBA00023237"/>
    </source>
</evidence>
<gene>
    <name evidence="15" type="ORF">EV197_0590</name>
</gene>
<evidence type="ECO:0000259" key="13">
    <source>
        <dbReference type="Pfam" id="PF00593"/>
    </source>
</evidence>
<evidence type="ECO:0000256" key="4">
    <source>
        <dbReference type="ARBA" id="ARBA00022692"/>
    </source>
</evidence>
<evidence type="ECO:0000256" key="8">
    <source>
        <dbReference type="ARBA" id="ARBA00023170"/>
    </source>
</evidence>
<evidence type="ECO:0000313" key="15">
    <source>
        <dbReference type="EMBL" id="RZS99380.1"/>
    </source>
</evidence>
<dbReference type="InterPro" id="IPR036942">
    <property type="entry name" value="Beta-barrel_TonB_sf"/>
</dbReference>
<feature type="domain" description="TonB-dependent receptor-like beta-barrel" evidence="13">
    <location>
        <begin position="411"/>
        <end position="869"/>
    </location>
</feature>
<evidence type="ECO:0000256" key="1">
    <source>
        <dbReference type="ARBA" id="ARBA00004571"/>
    </source>
</evidence>
<organism evidence="15 16">
    <name type="scientific">Aquimarina brevivitae</name>
    <dbReference type="NCBI Taxonomy" id="323412"/>
    <lineage>
        <taxon>Bacteria</taxon>
        <taxon>Pseudomonadati</taxon>
        <taxon>Bacteroidota</taxon>
        <taxon>Flavobacteriia</taxon>
        <taxon>Flavobacteriales</taxon>
        <taxon>Flavobacteriaceae</taxon>
        <taxon>Aquimarina</taxon>
    </lineage>
</organism>
<comment type="caution">
    <text evidence="15">The sequence shown here is derived from an EMBL/GenBank/DDBJ whole genome shotgun (WGS) entry which is preliminary data.</text>
</comment>
<evidence type="ECO:0000256" key="12">
    <source>
        <dbReference type="SAM" id="SignalP"/>
    </source>
</evidence>
<dbReference type="Proteomes" id="UP000292262">
    <property type="component" value="Unassembled WGS sequence"/>
</dbReference>
<evidence type="ECO:0000256" key="3">
    <source>
        <dbReference type="ARBA" id="ARBA00022452"/>
    </source>
</evidence>
<dbReference type="Pfam" id="PF13715">
    <property type="entry name" value="CarbopepD_reg_2"/>
    <property type="match status" value="1"/>
</dbReference>
<dbReference type="Gene3D" id="2.170.130.10">
    <property type="entry name" value="TonB-dependent receptor, plug domain"/>
    <property type="match status" value="1"/>
</dbReference>
<keyword evidence="7 10" id="KW-0472">Membrane</keyword>
<dbReference type="RefSeq" id="WP_130285225.1">
    <property type="nucleotide sequence ID" value="NZ_SGXE01000001.1"/>
</dbReference>
<evidence type="ECO:0000256" key="6">
    <source>
        <dbReference type="ARBA" id="ARBA00023077"/>
    </source>
</evidence>
<dbReference type="Pfam" id="PF07715">
    <property type="entry name" value="Plug"/>
    <property type="match status" value="1"/>
</dbReference>
<reference evidence="15 16" key="1">
    <citation type="submission" date="2019-02" db="EMBL/GenBank/DDBJ databases">
        <title>Genomic Encyclopedia of Type Strains, Phase IV (KMG-IV): sequencing the most valuable type-strain genomes for metagenomic binning, comparative biology and taxonomic classification.</title>
        <authorList>
            <person name="Goeker M."/>
        </authorList>
    </citation>
    <scope>NUCLEOTIDE SEQUENCE [LARGE SCALE GENOMIC DNA]</scope>
    <source>
        <strain evidence="15 16">DSM 17196</strain>
    </source>
</reference>